<name>A0A4Y2ADJ0_ARAVE</name>
<proteinExistence type="predicted"/>
<feature type="chain" id="PRO_5021271301" evidence="1">
    <location>
        <begin position="25"/>
        <end position="71"/>
    </location>
</feature>
<dbReference type="AlphaFoldDB" id="A0A4Y2ADJ0"/>
<organism evidence="2 3">
    <name type="scientific">Araneus ventricosus</name>
    <name type="common">Orbweaver spider</name>
    <name type="synonym">Epeira ventricosa</name>
    <dbReference type="NCBI Taxonomy" id="182803"/>
    <lineage>
        <taxon>Eukaryota</taxon>
        <taxon>Metazoa</taxon>
        <taxon>Ecdysozoa</taxon>
        <taxon>Arthropoda</taxon>
        <taxon>Chelicerata</taxon>
        <taxon>Arachnida</taxon>
        <taxon>Araneae</taxon>
        <taxon>Araneomorphae</taxon>
        <taxon>Entelegynae</taxon>
        <taxon>Araneoidea</taxon>
        <taxon>Araneidae</taxon>
        <taxon>Araneus</taxon>
    </lineage>
</organism>
<dbReference type="EMBL" id="BGPR01000012">
    <property type="protein sequence ID" value="GBL77369.1"/>
    <property type="molecule type" value="Genomic_DNA"/>
</dbReference>
<accession>A0A4Y2ADJ0</accession>
<gene>
    <name evidence="2" type="ORF">AVEN_41784_1</name>
</gene>
<evidence type="ECO:0000256" key="1">
    <source>
        <dbReference type="SAM" id="SignalP"/>
    </source>
</evidence>
<keyword evidence="3" id="KW-1185">Reference proteome</keyword>
<comment type="caution">
    <text evidence="2">The sequence shown here is derived from an EMBL/GenBank/DDBJ whole genome shotgun (WGS) entry which is preliminary data.</text>
</comment>
<dbReference type="Proteomes" id="UP000499080">
    <property type="component" value="Unassembled WGS sequence"/>
</dbReference>
<reference evidence="2 3" key="1">
    <citation type="journal article" date="2019" name="Sci. Rep.">
        <title>Orb-weaving spider Araneus ventricosus genome elucidates the spidroin gene catalogue.</title>
        <authorList>
            <person name="Kono N."/>
            <person name="Nakamura H."/>
            <person name="Ohtoshi R."/>
            <person name="Moran D.A.P."/>
            <person name="Shinohara A."/>
            <person name="Yoshida Y."/>
            <person name="Fujiwara M."/>
            <person name="Mori M."/>
            <person name="Tomita M."/>
            <person name="Arakawa K."/>
        </authorList>
    </citation>
    <scope>NUCLEOTIDE SEQUENCE [LARGE SCALE GENOMIC DNA]</scope>
</reference>
<keyword evidence="1" id="KW-0732">Signal</keyword>
<evidence type="ECO:0000313" key="2">
    <source>
        <dbReference type="EMBL" id="GBL77369.1"/>
    </source>
</evidence>
<evidence type="ECO:0000313" key="3">
    <source>
        <dbReference type="Proteomes" id="UP000499080"/>
    </source>
</evidence>
<sequence length="71" mass="8024">MKFSPEKGILFFLINLCLLTLAAAYLLLEVHDDSNMTKNYLCVNKPVLYRSCTTMRERGACPNLHPPSYSG</sequence>
<feature type="signal peptide" evidence="1">
    <location>
        <begin position="1"/>
        <end position="24"/>
    </location>
</feature>
<protein>
    <submittedName>
        <fullName evidence="2">Uncharacterized protein</fullName>
    </submittedName>
</protein>